<keyword evidence="1" id="KW-0732">Signal</keyword>
<dbReference type="EMBL" id="GGFL01015902">
    <property type="protein sequence ID" value="MBW80080.1"/>
    <property type="molecule type" value="Transcribed_RNA"/>
</dbReference>
<dbReference type="AlphaFoldDB" id="A0A2M4DR67"/>
<name>A0A2M4DR67_ANODA</name>
<protein>
    <submittedName>
        <fullName evidence="2">Putative secreted protein</fullName>
    </submittedName>
</protein>
<sequence>MYVCVFVCLLLSWGSSKGLKQCCCCCCCWCDQTTSKGSNLRMEYGNEAMVRKCWKEFDFSICIVDHFLGFNGRIPSHSHPKTPPPKCHLHFLAIDFVLNMHLFEQTLRTTPE</sequence>
<evidence type="ECO:0000256" key="1">
    <source>
        <dbReference type="SAM" id="SignalP"/>
    </source>
</evidence>
<proteinExistence type="predicted"/>
<reference evidence="2" key="1">
    <citation type="submission" date="2018-01" db="EMBL/GenBank/DDBJ databases">
        <title>An insight into the sialome of Amazonian anophelines.</title>
        <authorList>
            <person name="Ribeiro J.M."/>
            <person name="Scarpassa V."/>
            <person name="Calvo E."/>
        </authorList>
    </citation>
    <scope>NUCLEOTIDE SEQUENCE</scope>
</reference>
<accession>A0A2M4DR67</accession>
<organism evidence="2">
    <name type="scientific">Anopheles darlingi</name>
    <name type="common">Mosquito</name>
    <dbReference type="NCBI Taxonomy" id="43151"/>
    <lineage>
        <taxon>Eukaryota</taxon>
        <taxon>Metazoa</taxon>
        <taxon>Ecdysozoa</taxon>
        <taxon>Arthropoda</taxon>
        <taxon>Hexapoda</taxon>
        <taxon>Insecta</taxon>
        <taxon>Pterygota</taxon>
        <taxon>Neoptera</taxon>
        <taxon>Endopterygota</taxon>
        <taxon>Diptera</taxon>
        <taxon>Nematocera</taxon>
        <taxon>Culicoidea</taxon>
        <taxon>Culicidae</taxon>
        <taxon>Anophelinae</taxon>
        <taxon>Anopheles</taxon>
    </lineage>
</organism>
<feature type="chain" id="PRO_5014720984" evidence="1">
    <location>
        <begin position="19"/>
        <end position="112"/>
    </location>
</feature>
<evidence type="ECO:0000313" key="2">
    <source>
        <dbReference type="EMBL" id="MBW80080.1"/>
    </source>
</evidence>
<feature type="signal peptide" evidence="1">
    <location>
        <begin position="1"/>
        <end position="18"/>
    </location>
</feature>